<keyword evidence="3" id="KW-0862">Zinc</keyword>
<dbReference type="GO" id="GO:0008270">
    <property type="term" value="F:zinc ion binding"/>
    <property type="evidence" value="ECO:0007669"/>
    <property type="project" value="UniProtKB-KW"/>
</dbReference>
<dbReference type="PROSITE" id="PS50865">
    <property type="entry name" value="ZF_MYND_2"/>
    <property type="match status" value="1"/>
</dbReference>
<dbReference type="GO" id="GO:0005737">
    <property type="term" value="C:cytoplasm"/>
    <property type="evidence" value="ECO:0007669"/>
    <property type="project" value="InterPro"/>
</dbReference>
<sequence length="354" mass="40126">MEAAGVDLGFAEECDPYLLTNRYFPSKVGGKPAWLDLKNIPKPEDLQCRLCNEPMNFLCQVYAPIESDPDAFHRTIFLFICKSSACNKPNSAQNLKAFRSQLKRQNDFYSPIAPDEEEELPAIECPSSLCKVCGCLGPMKCSLCKNAFYCSKSHQREDWRNGHKMICKENSQSTEPTTSTIPFPEFDIEIEPEHENAQTQSEDDEEAEARRQKEYEELVKEGKTGNLSEISETELAKYASADDGDKVFGQFKKRIAASPEQILRYHRNGEPLLITKPCTDDFLVAPDCENCGSKRIFEFQIMPQLLNYLKEEILDWGTIGVYTCSESCSTSSKYVEEHVIKQDIVSEPANEQSL</sequence>
<evidence type="ECO:0000256" key="4">
    <source>
        <dbReference type="PROSITE-ProRule" id="PRU00134"/>
    </source>
</evidence>
<keyword evidence="7" id="KW-1185">Reference proteome</keyword>
<proteinExistence type="predicted"/>
<dbReference type="InterPro" id="IPR007320">
    <property type="entry name" value="PDCD2_C"/>
</dbReference>
<gene>
    <name evidence="6" type="ORF">HERILL_LOCUS5841</name>
</gene>
<dbReference type="AlphaFoldDB" id="A0A7R8YRG4"/>
<protein>
    <recommendedName>
        <fullName evidence="5">MYND-type domain-containing protein</fullName>
    </recommendedName>
</protein>
<accession>A0A7R8YRG4</accession>
<keyword evidence="1" id="KW-0479">Metal-binding</keyword>
<organism evidence="6 7">
    <name type="scientific">Hermetia illucens</name>
    <name type="common">Black soldier fly</name>
    <dbReference type="NCBI Taxonomy" id="343691"/>
    <lineage>
        <taxon>Eukaryota</taxon>
        <taxon>Metazoa</taxon>
        <taxon>Ecdysozoa</taxon>
        <taxon>Arthropoda</taxon>
        <taxon>Hexapoda</taxon>
        <taxon>Insecta</taxon>
        <taxon>Pterygota</taxon>
        <taxon>Neoptera</taxon>
        <taxon>Endopterygota</taxon>
        <taxon>Diptera</taxon>
        <taxon>Brachycera</taxon>
        <taxon>Stratiomyomorpha</taxon>
        <taxon>Stratiomyidae</taxon>
        <taxon>Hermetiinae</taxon>
        <taxon>Hermetia</taxon>
    </lineage>
</organism>
<name>A0A7R8YRG4_HERIL</name>
<feature type="domain" description="MYND-type" evidence="5">
    <location>
        <begin position="130"/>
        <end position="167"/>
    </location>
</feature>
<dbReference type="PANTHER" id="PTHR12298">
    <property type="entry name" value="PCDC2 PROGRAMMED CELL DEATH PROTEIN 2 -RELATED"/>
    <property type="match status" value="1"/>
</dbReference>
<evidence type="ECO:0000256" key="2">
    <source>
        <dbReference type="ARBA" id="ARBA00022771"/>
    </source>
</evidence>
<dbReference type="OrthoDB" id="443682at2759"/>
<dbReference type="PANTHER" id="PTHR12298:SF4">
    <property type="entry name" value="PROGRAMMED CELL DEATH PROTEIN 2"/>
    <property type="match status" value="1"/>
</dbReference>
<evidence type="ECO:0000313" key="7">
    <source>
        <dbReference type="Proteomes" id="UP000594454"/>
    </source>
</evidence>
<evidence type="ECO:0000256" key="1">
    <source>
        <dbReference type="ARBA" id="ARBA00022723"/>
    </source>
</evidence>
<dbReference type="InterPro" id="IPR002893">
    <property type="entry name" value="Znf_MYND"/>
</dbReference>
<dbReference type="Pfam" id="PF04194">
    <property type="entry name" value="PDCD2_C"/>
    <property type="match status" value="1"/>
</dbReference>
<reference evidence="6 7" key="1">
    <citation type="submission" date="2020-11" db="EMBL/GenBank/DDBJ databases">
        <authorList>
            <person name="Wallbank WR R."/>
            <person name="Pardo Diaz C."/>
            <person name="Kozak K."/>
            <person name="Martin S."/>
            <person name="Jiggins C."/>
            <person name="Moest M."/>
            <person name="Warren A I."/>
            <person name="Generalovic N T."/>
            <person name="Byers J.R.P. K."/>
            <person name="Montejo-Kovacevich G."/>
            <person name="Yen C E."/>
        </authorList>
    </citation>
    <scope>NUCLEOTIDE SEQUENCE [LARGE SCALE GENOMIC DNA]</scope>
</reference>
<evidence type="ECO:0000259" key="5">
    <source>
        <dbReference type="PROSITE" id="PS50865"/>
    </source>
</evidence>
<dbReference type="EMBL" id="LR899010">
    <property type="protein sequence ID" value="CAD7082836.1"/>
    <property type="molecule type" value="Genomic_DNA"/>
</dbReference>
<dbReference type="GO" id="GO:0005634">
    <property type="term" value="C:nucleus"/>
    <property type="evidence" value="ECO:0007669"/>
    <property type="project" value="TreeGrafter"/>
</dbReference>
<keyword evidence="2 4" id="KW-0863">Zinc-finger</keyword>
<dbReference type="Gene3D" id="6.10.140.2220">
    <property type="match status" value="1"/>
</dbReference>
<dbReference type="Proteomes" id="UP000594454">
    <property type="component" value="Chromosome 2"/>
</dbReference>
<dbReference type="FunCoup" id="A0A7R8YRG4">
    <property type="interactions" value="2185"/>
</dbReference>
<dbReference type="InParanoid" id="A0A7R8YRG4"/>
<dbReference type="SUPFAM" id="SSF144232">
    <property type="entry name" value="HIT/MYND zinc finger-like"/>
    <property type="match status" value="1"/>
</dbReference>
<dbReference type="OMA" id="HQVIRYS"/>
<evidence type="ECO:0000256" key="3">
    <source>
        <dbReference type="ARBA" id="ARBA00022833"/>
    </source>
</evidence>
<evidence type="ECO:0000313" key="6">
    <source>
        <dbReference type="EMBL" id="CAD7082836.1"/>
    </source>
</evidence>
<dbReference type="Pfam" id="PF01753">
    <property type="entry name" value="zf-MYND"/>
    <property type="match status" value="1"/>
</dbReference>